<reference evidence="1" key="1">
    <citation type="submission" date="2021-03" db="EMBL/GenBank/DDBJ databases">
        <title>Genomic Encyclopedia of Type Strains, Phase IV (KMG-IV): sequencing the most valuable type-strain genomes for metagenomic binning, comparative biology and taxonomic classification.</title>
        <authorList>
            <person name="Goeker M."/>
        </authorList>
    </citation>
    <scope>NUCLEOTIDE SEQUENCE</scope>
    <source>
        <strain evidence="1">DSM 18131</strain>
    </source>
</reference>
<dbReference type="EMBL" id="JAGGJR010000002">
    <property type="protein sequence ID" value="MBP1871889.1"/>
    <property type="molecule type" value="Genomic_DNA"/>
</dbReference>
<dbReference type="Proteomes" id="UP000823773">
    <property type="component" value="Unassembled WGS sequence"/>
</dbReference>
<name>A0ACC5SU26_ENSAD</name>
<protein>
    <submittedName>
        <fullName evidence="1">Uncharacterized protein</fullName>
    </submittedName>
</protein>
<organism evidence="1 2">
    <name type="scientific">Ensifer adhaerens</name>
    <name type="common">Sinorhizobium morelense</name>
    <dbReference type="NCBI Taxonomy" id="106592"/>
    <lineage>
        <taxon>Bacteria</taxon>
        <taxon>Pseudomonadati</taxon>
        <taxon>Pseudomonadota</taxon>
        <taxon>Alphaproteobacteria</taxon>
        <taxon>Hyphomicrobiales</taxon>
        <taxon>Rhizobiaceae</taxon>
        <taxon>Sinorhizobium/Ensifer group</taxon>
        <taxon>Ensifer</taxon>
    </lineage>
</organism>
<accession>A0ACC5SU26</accession>
<keyword evidence="2" id="KW-1185">Reference proteome</keyword>
<comment type="caution">
    <text evidence="1">The sequence shown here is derived from an EMBL/GenBank/DDBJ whole genome shotgun (WGS) entry which is preliminary data.</text>
</comment>
<evidence type="ECO:0000313" key="2">
    <source>
        <dbReference type="Proteomes" id="UP000823773"/>
    </source>
</evidence>
<sequence>MDARILKQVQNARKATRQDLVDGLVQTIVQIGGDPLTVRKARDELSAVLKKARNGIPQAIGNPKTTEGMTVVISLKDLAELVAAAREGESFGEALDAIGFKPYTGGHIIVGQGHKRELGQSVLGVPAPKGRKKGPKQ</sequence>
<proteinExistence type="predicted"/>
<gene>
    <name evidence="1" type="ORF">J2Z19_001601</name>
</gene>
<evidence type="ECO:0000313" key="1">
    <source>
        <dbReference type="EMBL" id="MBP1871889.1"/>
    </source>
</evidence>